<accession>A0A7U3UMD5</accession>
<proteinExistence type="predicted"/>
<evidence type="ECO:0000313" key="1">
    <source>
        <dbReference type="EMBL" id="BBA95226.1"/>
    </source>
</evidence>
<organism evidence="1 2">
    <name type="scientific">Actinacidiphila reveromycinica</name>
    <dbReference type="NCBI Taxonomy" id="659352"/>
    <lineage>
        <taxon>Bacteria</taxon>
        <taxon>Bacillati</taxon>
        <taxon>Actinomycetota</taxon>
        <taxon>Actinomycetes</taxon>
        <taxon>Kitasatosporales</taxon>
        <taxon>Streptomycetaceae</taxon>
        <taxon>Actinacidiphila</taxon>
    </lineage>
</organism>
<evidence type="ECO:0000313" key="2">
    <source>
        <dbReference type="Proteomes" id="UP000595703"/>
    </source>
</evidence>
<dbReference type="KEGG" id="arev:RVR_1"/>
<protein>
    <submittedName>
        <fullName evidence="1">Uncharacterized protein</fullName>
    </submittedName>
</protein>
<name>A0A7U3UMD5_9ACTN</name>
<dbReference type="Proteomes" id="UP000595703">
    <property type="component" value="Chromosome"/>
</dbReference>
<reference evidence="1 2" key="4">
    <citation type="journal article" date="2020" name="Sci. Rep.">
        <title>beta-carboline chemical signals induce reveromycin production through a LuxR family regulator in Streptomyces sp. SN-593.</title>
        <authorList>
            <person name="Panthee S."/>
            <person name="Kito N."/>
            <person name="Hayashi T."/>
            <person name="Shimizu T."/>
            <person name="Ishikawa J."/>
            <person name="Hamamoto H."/>
            <person name="Osada H."/>
            <person name="Takahashi S."/>
        </authorList>
    </citation>
    <scope>NUCLEOTIDE SEQUENCE [LARGE SCALE GENOMIC DNA]</scope>
    <source>
        <strain evidence="1 2">SN-593</strain>
    </source>
</reference>
<dbReference type="EMBL" id="AP018365">
    <property type="protein sequence ID" value="BBA95226.1"/>
    <property type="molecule type" value="Genomic_DNA"/>
</dbReference>
<reference evidence="1 2" key="3">
    <citation type="journal article" date="2011" name="Nat. Chem. Biol.">
        <title>Reveromycin A biosynthesis uses RevG and RevJ for stereospecific spiroacetal formation.</title>
        <authorList>
            <person name="Takahashi S."/>
            <person name="Toyoda A."/>
            <person name="Sekiyama Y."/>
            <person name="Takagi H."/>
            <person name="Nogawa T."/>
            <person name="Uramoto M."/>
            <person name="Suzuki R."/>
            <person name="Koshino H."/>
            <person name="Kumano T."/>
            <person name="Panthee S."/>
            <person name="Dairi T."/>
            <person name="Ishikawa J."/>
            <person name="Ikeda H."/>
            <person name="Sakaki Y."/>
            <person name="Osada H."/>
        </authorList>
    </citation>
    <scope>NUCLEOTIDE SEQUENCE [LARGE SCALE GENOMIC DNA]</scope>
    <source>
        <strain evidence="1 2">SN-593</strain>
    </source>
</reference>
<feature type="non-terminal residue" evidence="1">
    <location>
        <position position="1"/>
    </location>
</feature>
<dbReference type="AlphaFoldDB" id="A0A7U3UMD5"/>
<keyword evidence="2" id="KW-1185">Reference proteome</keyword>
<reference evidence="1 2" key="2">
    <citation type="journal article" date="2011" name="J. Antibiot.">
        <title>Furaquinocins I and J: novel polyketide isoprenoid hybrid compounds from Streptomyces reveromyceticus SN-593.</title>
        <authorList>
            <person name="Panthee S."/>
            <person name="Takahashi S."/>
            <person name="Takagi H."/>
            <person name="Nogawa T."/>
            <person name="Oowada E."/>
            <person name="Uramoto M."/>
            <person name="Osada H."/>
        </authorList>
    </citation>
    <scope>NUCLEOTIDE SEQUENCE [LARGE SCALE GENOMIC DNA]</scope>
    <source>
        <strain evidence="1 2">SN-593</strain>
    </source>
</reference>
<gene>
    <name evidence="1" type="ORF">RVR_1</name>
</gene>
<reference evidence="1 2" key="1">
    <citation type="journal article" date="2010" name="J. Bacteriol.">
        <title>Biochemical characterization of a novel indole prenyltransferase from Streptomyces sp. SN-593.</title>
        <authorList>
            <person name="Takahashi S."/>
            <person name="Takagi H."/>
            <person name="Toyoda A."/>
            <person name="Uramoto M."/>
            <person name="Nogawa T."/>
            <person name="Ueki M."/>
            <person name="Sakaki Y."/>
            <person name="Osada H."/>
        </authorList>
    </citation>
    <scope>NUCLEOTIDE SEQUENCE [LARGE SCALE GENOMIC DNA]</scope>
    <source>
        <strain evidence="1 2">SN-593</strain>
    </source>
</reference>
<sequence>AFVRQTVLPRTYPNTMERRRVLQALGDAGGLCKARTIEYATGDVIVCTRQAGHYDPEGYTPQRGGTAGEEMPGAHECNGITWIDDQPYNYPHKTA</sequence>